<dbReference type="Gene3D" id="3.40.50.1820">
    <property type="entry name" value="alpha/beta hydrolase"/>
    <property type="match status" value="1"/>
</dbReference>
<feature type="transmembrane region" description="Helical" evidence="2">
    <location>
        <begin position="366"/>
        <end position="384"/>
    </location>
</feature>
<keyword evidence="2" id="KW-0472">Membrane</keyword>
<dbReference type="KEGG" id="sesp:BN6_59710"/>
<accession>K0K6S6</accession>
<dbReference type="STRING" id="1179773.BN6_59710"/>
<reference evidence="5 6" key="1">
    <citation type="journal article" date="2012" name="BMC Genomics">
        <title>Complete genome sequence of Saccharothrix espanaensis DSM 44229T and comparison to the other completely sequenced Pseudonocardiaceae.</title>
        <authorList>
            <person name="Strobel T."/>
            <person name="Al-Dilaimi A."/>
            <person name="Blom J."/>
            <person name="Gessner A."/>
            <person name="Kalinowski J."/>
            <person name="Luzhetska M."/>
            <person name="Puhler A."/>
            <person name="Szczepanowski R."/>
            <person name="Bechthold A."/>
            <person name="Ruckert C."/>
        </authorList>
    </citation>
    <scope>NUCLEOTIDE SEQUENCE [LARGE SCALE GENOMIC DNA]</scope>
    <source>
        <strain evidence="6">ATCC 51144 / DSM 44229 / JCM 9112 / NBRC 15066 / NRRL 15764</strain>
    </source>
</reference>
<feature type="transmembrane region" description="Helical" evidence="2">
    <location>
        <begin position="437"/>
        <end position="455"/>
    </location>
</feature>
<sequence>MIVNLALTAVLAVAPVAPAAPVRPPTPPDLVSSEVDFRTADGLTLGGTVYAPRGATGTLPALLLVHGSGTGGPGYREHLRGEAEAFARQGMVVLAPDKRQKDYTAFHRDFDQLADDALAAFAVLRDRPEVDRAKAGIWGLSEGGWVVPIAAAKSAEVRFVVLAAGPTLPPLRQQVWNVTNKFERTGVGGSIADAFPTTWHRMIGDAGMFGGAHHDPVPPLSRVRQPVLALWGEHDTAVPPAESAEILRDTLSRAGNPFYTIKFVPDAGHAMHLADARGKRLPDLVPGYADAVGDWVAAVAAGDPPRESVAPPPAQGRRSVEVAPSSWWESAPVQFGFLGLFVLLFGAYPVLWLFRRRPGTWPARVLVVTGLVGPLGAVGYLSTLMFSLTENTVEAGPLLGDRPLIWLACQAAAVAAVVSTVLVARRWRSSADRLRQGLVLAGGALLVPWSLYWGLLLP</sequence>
<feature type="transmembrane region" description="Helical" evidence="2">
    <location>
        <begin position="335"/>
        <end position="354"/>
    </location>
</feature>
<dbReference type="PANTHER" id="PTHR43265">
    <property type="entry name" value="ESTERASE ESTD"/>
    <property type="match status" value="1"/>
</dbReference>
<keyword evidence="2" id="KW-1133">Transmembrane helix</keyword>
<feature type="signal peptide" evidence="3">
    <location>
        <begin position="1"/>
        <end position="19"/>
    </location>
</feature>
<dbReference type="InterPro" id="IPR029058">
    <property type="entry name" value="AB_hydrolase_fold"/>
</dbReference>
<dbReference type="Pfam" id="PF00326">
    <property type="entry name" value="Peptidase_S9"/>
    <property type="match status" value="1"/>
</dbReference>
<dbReference type="GO" id="GO:0006508">
    <property type="term" value="P:proteolysis"/>
    <property type="evidence" value="ECO:0007669"/>
    <property type="project" value="InterPro"/>
</dbReference>
<organism evidence="5 6">
    <name type="scientific">Saccharothrix espanaensis (strain ATCC 51144 / DSM 44229 / JCM 9112 / NBRC 15066 / NRRL 15764)</name>
    <dbReference type="NCBI Taxonomy" id="1179773"/>
    <lineage>
        <taxon>Bacteria</taxon>
        <taxon>Bacillati</taxon>
        <taxon>Actinomycetota</taxon>
        <taxon>Actinomycetes</taxon>
        <taxon>Pseudonocardiales</taxon>
        <taxon>Pseudonocardiaceae</taxon>
        <taxon>Saccharothrix</taxon>
    </lineage>
</organism>
<dbReference type="InterPro" id="IPR002471">
    <property type="entry name" value="Pept_S9_AS"/>
</dbReference>
<dbReference type="GO" id="GO:0052689">
    <property type="term" value="F:carboxylic ester hydrolase activity"/>
    <property type="evidence" value="ECO:0007669"/>
    <property type="project" value="TreeGrafter"/>
</dbReference>
<evidence type="ECO:0000313" key="6">
    <source>
        <dbReference type="Proteomes" id="UP000006281"/>
    </source>
</evidence>
<dbReference type="InterPro" id="IPR001375">
    <property type="entry name" value="Peptidase_S9_cat"/>
</dbReference>
<keyword evidence="2" id="KW-0812">Transmembrane</keyword>
<dbReference type="HOGENOM" id="CLU_038552_0_0_11"/>
<evidence type="ECO:0000259" key="4">
    <source>
        <dbReference type="Pfam" id="PF00326"/>
    </source>
</evidence>
<dbReference type="GO" id="GO:0004252">
    <property type="term" value="F:serine-type endopeptidase activity"/>
    <property type="evidence" value="ECO:0007669"/>
    <property type="project" value="InterPro"/>
</dbReference>
<dbReference type="Proteomes" id="UP000006281">
    <property type="component" value="Chromosome"/>
</dbReference>
<gene>
    <name evidence="5" type="ordered locus">BN6_59710</name>
</gene>
<dbReference type="AlphaFoldDB" id="K0K6S6"/>
<feature type="transmembrane region" description="Helical" evidence="2">
    <location>
        <begin position="404"/>
        <end position="425"/>
    </location>
</feature>
<dbReference type="PATRIC" id="fig|1179773.3.peg.6012"/>
<keyword evidence="1" id="KW-0378">Hydrolase</keyword>
<dbReference type="eggNOG" id="COG1073">
    <property type="taxonomic scope" value="Bacteria"/>
</dbReference>
<feature type="domain" description="Peptidase S9 prolyl oligopeptidase catalytic" evidence="4">
    <location>
        <begin position="79"/>
        <end position="280"/>
    </location>
</feature>
<evidence type="ECO:0000256" key="3">
    <source>
        <dbReference type="SAM" id="SignalP"/>
    </source>
</evidence>
<name>K0K6S6_SACES</name>
<evidence type="ECO:0000313" key="5">
    <source>
        <dbReference type="EMBL" id="CCH33227.1"/>
    </source>
</evidence>
<keyword evidence="6" id="KW-1185">Reference proteome</keyword>
<dbReference type="BioCyc" id="SESP1179773:BN6_RS28725-MONOMER"/>
<evidence type="ECO:0000256" key="2">
    <source>
        <dbReference type="SAM" id="Phobius"/>
    </source>
</evidence>
<evidence type="ECO:0000256" key="1">
    <source>
        <dbReference type="ARBA" id="ARBA00022801"/>
    </source>
</evidence>
<protein>
    <recommendedName>
        <fullName evidence="4">Peptidase S9 prolyl oligopeptidase catalytic domain-containing protein</fullName>
    </recommendedName>
</protein>
<dbReference type="RefSeq" id="WP_015103338.1">
    <property type="nucleotide sequence ID" value="NC_019673.1"/>
</dbReference>
<dbReference type="PANTHER" id="PTHR43265:SF1">
    <property type="entry name" value="ESTERASE ESTD"/>
    <property type="match status" value="1"/>
</dbReference>
<dbReference type="PROSITE" id="PS00708">
    <property type="entry name" value="PRO_ENDOPEP_SER"/>
    <property type="match status" value="1"/>
</dbReference>
<dbReference type="EMBL" id="HE804045">
    <property type="protein sequence ID" value="CCH33227.1"/>
    <property type="molecule type" value="Genomic_DNA"/>
</dbReference>
<dbReference type="InterPro" id="IPR053145">
    <property type="entry name" value="AB_hydrolase_Est10"/>
</dbReference>
<proteinExistence type="predicted"/>
<feature type="chain" id="PRO_5003834131" description="Peptidase S9 prolyl oligopeptidase catalytic domain-containing protein" evidence="3">
    <location>
        <begin position="20"/>
        <end position="458"/>
    </location>
</feature>
<dbReference type="SUPFAM" id="SSF53474">
    <property type="entry name" value="alpha/beta-Hydrolases"/>
    <property type="match status" value="1"/>
</dbReference>
<keyword evidence="3" id="KW-0732">Signal</keyword>
<dbReference type="OrthoDB" id="9765647at2"/>